<protein>
    <recommendedName>
        <fullName evidence="2">Single-stranded DNA-binding protein</fullName>
    </recommendedName>
</protein>
<dbReference type="InterPro" id="IPR011344">
    <property type="entry name" value="ssDNA-bd"/>
</dbReference>
<dbReference type="InterPro" id="IPR000424">
    <property type="entry name" value="Primosome_PriB/ssb"/>
</dbReference>
<dbReference type="GO" id="GO:0003697">
    <property type="term" value="F:single-stranded DNA binding"/>
    <property type="evidence" value="ECO:0007669"/>
    <property type="project" value="InterPro"/>
</dbReference>
<feature type="region of interest" description="Disordered" evidence="3">
    <location>
        <begin position="103"/>
        <end position="134"/>
    </location>
</feature>
<dbReference type="PROSITE" id="PS50935">
    <property type="entry name" value="SSB"/>
    <property type="match status" value="1"/>
</dbReference>
<dbReference type="GO" id="GO:0009295">
    <property type="term" value="C:nucleoid"/>
    <property type="evidence" value="ECO:0007669"/>
    <property type="project" value="TreeGrafter"/>
</dbReference>
<dbReference type="GO" id="GO:0006260">
    <property type="term" value="P:DNA replication"/>
    <property type="evidence" value="ECO:0007669"/>
    <property type="project" value="InterPro"/>
</dbReference>
<dbReference type="CDD" id="cd04496">
    <property type="entry name" value="SSB_OBF"/>
    <property type="match status" value="1"/>
</dbReference>
<dbReference type="PANTHER" id="PTHR10302">
    <property type="entry name" value="SINGLE-STRANDED DNA-BINDING PROTEIN"/>
    <property type="match status" value="1"/>
</dbReference>
<keyword evidence="1 2" id="KW-0238">DNA-binding</keyword>
<evidence type="ECO:0000256" key="2">
    <source>
        <dbReference type="PIRNR" id="PIRNR002070"/>
    </source>
</evidence>
<evidence type="ECO:0000313" key="4">
    <source>
        <dbReference type="EMBL" id="DAD76279.1"/>
    </source>
</evidence>
<dbReference type="Gene3D" id="2.40.50.140">
    <property type="entry name" value="Nucleic acid-binding proteins"/>
    <property type="match status" value="1"/>
</dbReference>
<dbReference type="SUPFAM" id="SSF50249">
    <property type="entry name" value="Nucleic acid-binding proteins"/>
    <property type="match status" value="1"/>
</dbReference>
<reference evidence="4" key="1">
    <citation type="journal article" date="2021" name="Proc. Natl. Acad. Sci. U.S.A.">
        <title>A Catalog of Tens of Thousands of Viruses from Human Metagenomes Reveals Hidden Associations with Chronic Diseases.</title>
        <authorList>
            <person name="Tisza M.J."/>
            <person name="Buck C.B."/>
        </authorList>
    </citation>
    <scope>NUCLEOTIDE SEQUENCE</scope>
    <source>
        <strain evidence="4">CttDR14</strain>
    </source>
</reference>
<proteinExistence type="inferred from homology"/>
<dbReference type="PIRSF" id="PIRSF002070">
    <property type="entry name" value="SSB"/>
    <property type="match status" value="1"/>
</dbReference>
<dbReference type="EMBL" id="BK014798">
    <property type="protein sequence ID" value="DAD76279.1"/>
    <property type="molecule type" value="Genomic_DNA"/>
</dbReference>
<dbReference type="Pfam" id="PF00436">
    <property type="entry name" value="SSB"/>
    <property type="match status" value="1"/>
</dbReference>
<organism evidence="4">
    <name type="scientific">Siphoviridae sp. cttDR14</name>
    <dbReference type="NCBI Taxonomy" id="2826490"/>
    <lineage>
        <taxon>Viruses</taxon>
        <taxon>Duplodnaviria</taxon>
        <taxon>Heunggongvirae</taxon>
        <taxon>Uroviricota</taxon>
        <taxon>Caudoviricetes</taxon>
    </lineage>
</organism>
<dbReference type="HAMAP" id="MF_00984">
    <property type="entry name" value="SSB"/>
    <property type="match status" value="1"/>
</dbReference>
<name>A0A8S5M2I6_9CAUD</name>
<dbReference type="PANTHER" id="PTHR10302:SF27">
    <property type="entry name" value="SINGLE-STRANDED DNA-BINDING PROTEIN"/>
    <property type="match status" value="1"/>
</dbReference>
<evidence type="ECO:0000256" key="1">
    <source>
        <dbReference type="ARBA" id="ARBA00023125"/>
    </source>
</evidence>
<dbReference type="InterPro" id="IPR012340">
    <property type="entry name" value="NA-bd_OB-fold"/>
</dbReference>
<evidence type="ECO:0000256" key="3">
    <source>
        <dbReference type="SAM" id="MobiDB-lite"/>
    </source>
</evidence>
<sequence length="134" mass="14929">MNRFIIIGNLTKDAEEGATPNGTAVSHFSVAVSRRYANADGEREVDFFPVNVFGKLAENCNRYLTKGKKVAVVGSVQLRRYTDKDGIKRQTIEVVADEVEFLSARTDDTQTETPQKPTKQVEMEDVTGNDNLPF</sequence>
<dbReference type="NCBIfam" id="TIGR00621">
    <property type="entry name" value="ssb"/>
    <property type="match status" value="1"/>
</dbReference>
<accession>A0A8S5M2I6</accession>